<sequence>MLSTVGKEVVMLSYPNLLFQYSASRAGSLATDVRFTTFHRWFRGFWRQHFDRPPPEGRQGEWSYDWSEVLRLLPNHRTARSTLPSLVIDEGQDLPRDFYLLCTALGADVSVFADENRCIGDRQSTLNEMRARLGAGLGEVRLDGDHRSTQEVARLASHYRAGTASPLPAPARSHTVPLLVRMRSLDEFAEELIRYARAHPQSGIGVLCRTAALVGTLQYKLAQRRHESHVQAYVSNDVHRSRVNFDRPGILITSASTARGLEFDSLFVPDLEQYTEDPTTLDSRFRFQAMISRAREEVYLAYVGSQEPRIVADVPADVLKRAN</sequence>
<proteinExistence type="predicted"/>
<evidence type="ECO:0008006" key="3">
    <source>
        <dbReference type="Google" id="ProtNLM"/>
    </source>
</evidence>
<keyword evidence="2" id="KW-1185">Reference proteome</keyword>
<evidence type="ECO:0000313" key="1">
    <source>
        <dbReference type="EMBL" id="MEE4424490.1"/>
    </source>
</evidence>
<dbReference type="EMBL" id="JAZBJP010000039">
    <property type="protein sequence ID" value="MEE4424490.1"/>
    <property type="molecule type" value="Genomic_DNA"/>
</dbReference>
<gene>
    <name evidence="1" type="ORF">V2J85_34995</name>
</gene>
<dbReference type="RefSeq" id="WP_330823793.1">
    <property type="nucleotide sequence ID" value="NZ_JAZBJP010000039.1"/>
</dbReference>
<evidence type="ECO:0000313" key="2">
    <source>
        <dbReference type="Proteomes" id="UP001307760"/>
    </source>
</evidence>
<comment type="caution">
    <text evidence="1">The sequence shown here is derived from an EMBL/GenBank/DDBJ whole genome shotgun (WGS) entry which is preliminary data.</text>
</comment>
<dbReference type="Proteomes" id="UP001307760">
    <property type="component" value="Unassembled WGS sequence"/>
</dbReference>
<accession>A0ABU7P032</accession>
<reference evidence="1 2" key="1">
    <citation type="submission" date="2023-12" db="EMBL/GenBank/DDBJ databases">
        <title>30 novel species of actinomycetes from the DSMZ collection.</title>
        <authorList>
            <person name="Nouioui I."/>
        </authorList>
    </citation>
    <scope>NUCLEOTIDE SEQUENCE [LARGE SCALE GENOMIC DNA]</scope>
    <source>
        <strain evidence="1 2">DSM 41528</strain>
    </source>
</reference>
<organism evidence="1 2">
    <name type="scientific">Streptomyces bugieae</name>
    <dbReference type="NCBI Taxonomy" id="3098223"/>
    <lineage>
        <taxon>Bacteria</taxon>
        <taxon>Bacillati</taxon>
        <taxon>Actinomycetota</taxon>
        <taxon>Actinomycetes</taxon>
        <taxon>Kitasatosporales</taxon>
        <taxon>Streptomycetaceae</taxon>
        <taxon>Streptomyces</taxon>
    </lineage>
</organism>
<protein>
    <recommendedName>
        <fullName evidence="3">DNA helicase</fullName>
    </recommendedName>
</protein>
<dbReference type="SUPFAM" id="SSF52540">
    <property type="entry name" value="P-loop containing nucleoside triphosphate hydrolases"/>
    <property type="match status" value="1"/>
</dbReference>
<dbReference type="InterPro" id="IPR027417">
    <property type="entry name" value="P-loop_NTPase"/>
</dbReference>
<dbReference type="Gene3D" id="3.40.50.300">
    <property type="entry name" value="P-loop containing nucleotide triphosphate hydrolases"/>
    <property type="match status" value="1"/>
</dbReference>
<name>A0ABU7P032_9ACTN</name>